<dbReference type="STRING" id="1965070.A0A3S3PQ15"/>
<evidence type="ECO:0000256" key="2">
    <source>
        <dbReference type="ARBA" id="ARBA00005982"/>
    </source>
</evidence>
<comment type="subcellular location">
    <subcellularLocation>
        <location evidence="1 7">Membrane</location>
        <topology evidence="1 7">Multi-pass membrane protein</topology>
    </subcellularLocation>
</comment>
<evidence type="ECO:0000256" key="8">
    <source>
        <dbReference type="SAM" id="Phobius"/>
    </source>
</evidence>
<feature type="transmembrane region" description="Helical" evidence="8">
    <location>
        <begin position="178"/>
        <end position="197"/>
    </location>
</feature>
<dbReference type="InterPro" id="IPR018456">
    <property type="entry name" value="PTR2_symporter_CS"/>
</dbReference>
<dbReference type="PROSITE" id="PS01022">
    <property type="entry name" value="PTR2_1"/>
    <property type="match status" value="1"/>
</dbReference>
<dbReference type="AlphaFoldDB" id="A0A3S3PQ15"/>
<dbReference type="PANTHER" id="PTHR11654">
    <property type="entry name" value="OLIGOPEPTIDE TRANSPORTER-RELATED"/>
    <property type="match status" value="1"/>
</dbReference>
<feature type="transmembrane region" description="Helical" evidence="8">
    <location>
        <begin position="596"/>
        <end position="616"/>
    </location>
</feature>
<dbReference type="SUPFAM" id="SSF103473">
    <property type="entry name" value="MFS general substrate transporter"/>
    <property type="match status" value="1"/>
</dbReference>
<feature type="transmembrane region" description="Helical" evidence="8">
    <location>
        <begin position="242"/>
        <end position="260"/>
    </location>
</feature>
<evidence type="ECO:0000256" key="6">
    <source>
        <dbReference type="ARBA" id="ARBA00023136"/>
    </source>
</evidence>
<evidence type="ECO:0000313" key="10">
    <source>
        <dbReference type="EMBL" id="RWS14496.1"/>
    </source>
</evidence>
<keyword evidence="4" id="KW-0571">Peptide transport</keyword>
<dbReference type="GO" id="GO:0006857">
    <property type="term" value="P:oligopeptide transport"/>
    <property type="evidence" value="ECO:0007669"/>
    <property type="project" value="InterPro"/>
</dbReference>
<feature type="transmembrane region" description="Helical" evidence="8">
    <location>
        <begin position="24"/>
        <end position="43"/>
    </location>
</feature>
<keyword evidence="6 8" id="KW-0472">Membrane</keyword>
<comment type="caution">
    <text evidence="9">The sequence shown here is derived from an EMBL/GenBank/DDBJ whole genome shotgun (WGS) entry which is preliminary data.</text>
</comment>
<dbReference type="InterPro" id="IPR036259">
    <property type="entry name" value="MFS_trans_sf"/>
</dbReference>
<dbReference type="GO" id="GO:0022857">
    <property type="term" value="F:transmembrane transporter activity"/>
    <property type="evidence" value="ECO:0007669"/>
    <property type="project" value="InterPro"/>
</dbReference>
<feature type="transmembrane region" description="Helical" evidence="8">
    <location>
        <begin position="628"/>
        <end position="652"/>
    </location>
</feature>
<dbReference type="GO" id="GO:0016020">
    <property type="term" value="C:membrane"/>
    <property type="evidence" value="ECO:0007669"/>
    <property type="project" value="UniProtKB-SubCell"/>
</dbReference>
<comment type="similarity">
    <text evidence="2 7">Belongs to the major facilitator superfamily. Proton-dependent oligopeptide transporter (POT/PTR) (TC 2.A.17) family.</text>
</comment>
<dbReference type="Pfam" id="PF00854">
    <property type="entry name" value="PTR2"/>
    <property type="match status" value="2"/>
</dbReference>
<dbReference type="CDD" id="cd17347">
    <property type="entry name" value="MFS_SLC15A1_2_like"/>
    <property type="match status" value="1"/>
</dbReference>
<sequence length="677" mass="76162">MACYFTPIFGAIVADSFLGKFRTILYISILYAIGNVILSYASYIEQEVLSVIGLVLIAIGTGGIKPCVSAFGGDQFKPGQEKELSQFFAIFYFSINAGSLVSTALTPIFREDVSCSPRGDCFPLAFGVPAGLMLLAVLVFFVGKSLYTIIPAAKGNIVVKVVDCVFVSIRRRRVNLRITFMLFRALCFAKFVIHSMGAKRRNIGLIMPITNMMYAITTYLFVKAYELILFRLKPKLINEVKAVMRVLFLYLPLPVFWALFDQQGSRWTLQALKMNGNLFNVYTVKPDQIQAINPILIIVMIPLFEYFIYPFLEKCKILTRPLQRITVGGLLAASSFVLAAFVQIAIDKSLPQLPATGFGEITVVNGAQCTFIADNVTISKLGLHTFTLKANQTHTLNFMLKLSQCENAAPDLESAETIILQSQERKIFFVTPQRKANDWSLHAKLYNHSLQKPPKGAFVRLFYDFTQFSDSSDENATLTLKNNKNEYPVHIHKAEKGATEMIEVDLNKGGREYSLFLNKSEPLARFKLESGAFDILVISSTSNSTQFASHRVVDANEVNIFWQSFQYIVITAGEVMFSITGLEFSYSQAPSSMKSVLQAAWLLTVAFGNLLVVIIIEYLVFEKQTYEFFFFAGLMALDMLVFAIMAYFYVYVEADRDERTEKKENCVNNGYDEESKF</sequence>
<feature type="transmembrane region" description="Helical" evidence="8">
    <location>
        <begin position="122"/>
        <end position="142"/>
    </location>
</feature>
<organism evidence="9 11">
    <name type="scientific">Dinothrombium tinctorium</name>
    <dbReference type="NCBI Taxonomy" id="1965070"/>
    <lineage>
        <taxon>Eukaryota</taxon>
        <taxon>Metazoa</taxon>
        <taxon>Ecdysozoa</taxon>
        <taxon>Arthropoda</taxon>
        <taxon>Chelicerata</taxon>
        <taxon>Arachnida</taxon>
        <taxon>Acari</taxon>
        <taxon>Acariformes</taxon>
        <taxon>Trombidiformes</taxon>
        <taxon>Prostigmata</taxon>
        <taxon>Anystina</taxon>
        <taxon>Parasitengona</taxon>
        <taxon>Trombidioidea</taxon>
        <taxon>Trombidiidae</taxon>
        <taxon>Dinothrombium</taxon>
    </lineage>
</organism>
<dbReference type="Proteomes" id="UP000285301">
    <property type="component" value="Unassembled WGS sequence"/>
</dbReference>
<evidence type="ECO:0000313" key="11">
    <source>
        <dbReference type="Proteomes" id="UP000285301"/>
    </source>
</evidence>
<gene>
    <name evidence="9" type="ORF">B4U79_04117</name>
    <name evidence="10" type="ORF">B4U79_06140</name>
</gene>
<keyword evidence="7" id="KW-0813">Transport</keyword>
<keyword evidence="4" id="KW-0653">Protein transport</keyword>
<dbReference type="InterPro" id="IPR000109">
    <property type="entry name" value="POT_fam"/>
</dbReference>
<reference evidence="9" key="2">
    <citation type="submission" date="2018-11" db="EMBL/GenBank/DDBJ databases">
        <title>Trombidioid mite genomics.</title>
        <authorList>
            <person name="Dong X."/>
        </authorList>
    </citation>
    <scope>NUCLEOTIDE SEQUENCE</scope>
    <source>
        <strain evidence="9">UoL-WK</strain>
    </source>
</reference>
<keyword evidence="5 8" id="KW-1133">Transmembrane helix</keyword>
<evidence type="ECO:0000256" key="5">
    <source>
        <dbReference type="ARBA" id="ARBA00022989"/>
    </source>
</evidence>
<protein>
    <submittedName>
        <fullName evidence="9">Solute carrier family 15 member 1-like protein</fullName>
    </submittedName>
</protein>
<reference evidence="9 11" key="1">
    <citation type="journal article" date="2018" name="Gigascience">
        <title>Genomes of trombidid mites reveal novel predicted allergens and laterally-transferred genes associated with secondary metabolism.</title>
        <authorList>
            <person name="Dong X."/>
            <person name="Chaisiri K."/>
            <person name="Xia D."/>
            <person name="Armstrong S.D."/>
            <person name="Fang Y."/>
            <person name="Donnelly M.J."/>
            <person name="Kadowaki T."/>
            <person name="McGarry J.W."/>
            <person name="Darby A.C."/>
            <person name="Makepeace B.L."/>
        </authorList>
    </citation>
    <scope>NUCLEOTIDE SEQUENCE [LARGE SCALE GENOMIC DNA]</scope>
    <source>
        <strain evidence="9">UoL-WK</strain>
    </source>
</reference>
<evidence type="ECO:0000313" key="9">
    <source>
        <dbReference type="EMBL" id="RWS14184.1"/>
    </source>
</evidence>
<dbReference type="PROSITE" id="PS01023">
    <property type="entry name" value="PTR2_2"/>
    <property type="match status" value="1"/>
</dbReference>
<dbReference type="EMBL" id="NCKU01000781">
    <property type="protein sequence ID" value="RWS14184.1"/>
    <property type="molecule type" value="Genomic_DNA"/>
</dbReference>
<evidence type="ECO:0000256" key="1">
    <source>
        <dbReference type="ARBA" id="ARBA00004141"/>
    </source>
</evidence>
<feature type="transmembrane region" description="Helical" evidence="8">
    <location>
        <begin position="89"/>
        <end position="110"/>
    </location>
</feature>
<evidence type="ECO:0000256" key="3">
    <source>
        <dbReference type="ARBA" id="ARBA00022692"/>
    </source>
</evidence>
<evidence type="ECO:0000256" key="4">
    <source>
        <dbReference type="ARBA" id="ARBA00022856"/>
    </source>
</evidence>
<keyword evidence="3 7" id="KW-0812">Transmembrane</keyword>
<dbReference type="EMBL" id="NCKU01000705">
    <property type="protein sequence ID" value="RWS14496.1"/>
    <property type="molecule type" value="Genomic_DNA"/>
</dbReference>
<feature type="transmembrane region" description="Helical" evidence="8">
    <location>
        <begin position="49"/>
        <end position="68"/>
    </location>
</feature>
<feature type="transmembrane region" description="Helical" evidence="8">
    <location>
        <begin position="203"/>
        <end position="222"/>
    </location>
</feature>
<feature type="transmembrane region" description="Helical" evidence="8">
    <location>
        <begin position="324"/>
        <end position="346"/>
    </location>
</feature>
<dbReference type="OrthoDB" id="10071041at2759"/>
<accession>A0A3S3PQ15</accession>
<proteinExistence type="inferred from homology"/>
<name>A0A3S3PQ15_9ACAR</name>
<keyword evidence="11" id="KW-1185">Reference proteome</keyword>
<feature type="transmembrane region" description="Helical" evidence="8">
    <location>
        <begin position="291"/>
        <end position="312"/>
    </location>
</feature>
<dbReference type="Gene3D" id="1.20.1250.20">
    <property type="entry name" value="MFS general substrate transporter like domains"/>
    <property type="match status" value="2"/>
</dbReference>
<evidence type="ECO:0000256" key="7">
    <source>
        <dbReference type="RuleBase" id="RU003755"/>
    </source>
</evidence>